<dbReference type="EMBL" id="SNRY01009033">
    <property type="protein sequence ID" value="KAA6307628.1"/>
    <property type="molecule type" value="Genomic_DNA"/>
</dbReference>
<protein>
    <submittedName>
        <fullName evidence="1">Uncharacterized protein</fullName>
    </submittedName>
</protein>
<gene>
    <name evidence="1" type="ORF">EZS27_040700</name>
</gene>
<name>A0A5J4PFE1_9ZZZZ</name>
<comment type="caution">
    <text evidence="1">The sequence shown here is derived from an EMBL/GenBank/DDBJ whole genome shotgun (WGS) entry which is preliminary data.</text>
</comment>
<accession>A0A5J4PFE1</accession>
<reference evidence="1" key="1">
    <citation type="submission" date="2019-03" db="EMBL/GenBank/DDBJ databases">
        <title>Single cell metagenomics reveals metabolic interactions within the superorganism composed of flagellate Streblomastix strix and complex community of Bacteroidetes bacteria on its surface.</title>
        <authorList>
            <person name="Treitli S.C."/>
            <person name="Kolisko M."/>
            <person name="Husnik F."/>
            <person name="Keeling P."/>
            <person name="Hampl V."/>
        </authorList>
    </citation>
    <scope>NUCLEOTIDE SEQUENCE</scope>
    <source>
        <strain evidence="1">STM</strain>
    </source>
</reference>
<organism evidence="1">
    <name type="scientific">termite gut metagenome</name>
    <dbReference type="NCBI Taxonomy" id="433724"/>
    <lineage>
        <taxon>unclassified sequences</taxon>
        <taxon>metagenomes</taxon>
        <taxon>organismal metagenomes</taxon>
    </lineage>
</organism>
<dbReference type="AlphaFoldDB" id="A0A5J4PFE1"/>
<evidence type="ECO:0000313" key="1">
    <source>
        <dbReference type="EMBL" id="KAA6307628.1"/>
    </source>
</evidence>
<proteinExistence type="predicted"/>
<sequence length="71" mass="7993">MRQRVITVFTDFPSRGESDLDVITDQLANSGYTIKQIVSTSIDFVSRNSLDHQPSSRPRLAITLLVENVNE</sequence>